<keyword evidence="9" id="KW-0804">Transcription</keyword>
<dbReference type="PANTHER" id="PTHR14196:SF15">
    <property type="entry name" value="OOCYTE ZINC FINGER PROTEIN XLCOF7.1-LIKE"/>
    <property type="match status" value="1"/>
</dbReference>
<dbReference type="PROSITE" id="PS00028">
    <property type="entry name" value="ZINC_FINGER_C2H2_1"/>
    <property type="match status" value="7"/>
</dbReference>
<evidence type="ECO:0000259" key="15">
    <source>
        <dbReference type="PROSITE" id="PS50805"/>
    </source>
</evidence>
<gene>
    <name evidence="17" type="ORF">GDO81_003982</name>
</gene>
<feature type="region of interest" description="Disordered" evidence="13">
    <location>
        <begin position="99"/>
        <end position="126"/>
    </location>
</feature>
<dbReference type="Pfam" id="PF05485">
    <property type="entry name" value="THAP"/>
    <property type="match status" value="1"/>
</dbReference>
<feature type="compositionally biased region" description="Polar residues" evidence="13">
    <location>
        <begin position="256"/>
        <end position="265"/>
    </location>
</feature>
<dbReference type="FunFam" id="3.30.160.60:FF:000322">
    <property type="entry name" value="GDNF-inducible zinc finger protein 1"/>
    <property type="match status" value="1"/>
</dbReference>
<evidence type="ECO:0000256" key="6">
    <source>
        <dbReference type="ARBA" id="ARBA00022833"/>
    </source>
</evidence>
<dbReference type="PROSITE" id="PS50157">
    <property type="entry name" value="ZINC_FINGER_C2H2_2"/>
    <property type="match status" value="7"/>
</dbReference>
<evidence type="ECO:0000256" key="10">
    <source>
        <dbReference type="ARBA" id="ARBA00023242"/>
    </source>
</evidence>
<feature type="domain" description="C2H2-type" evidence="14">
    <location>
        <begin position="546"/>
        <end position="573"/>
    </location>
</feature>
<dbReference type="SMART" id="SM00980">
    <property type="entry name" value="THAP"/>
    <property type="match status" value="1"/>
</dbReference>
<dbReference type="FunFam" id="3.30.160.60:FF:001480">
    <property type="entry name" value="Si:cabz01071911.3"/>
    <property type="match status" value="1"/>
</dbReference>
<dbReference type="PANTHER" id="PTHR14196">
    <property type="entry name" value="ODD-SKIPPED - RELATED"/>
    <property type="match status" value="1"/>
</dbReference>
<feature type="compositionally biased region" description="Polar residues" evidence="13">
    <location>
        <begin position="190"/>
        <end position="207"/>
    </location>
</feature>
<dbReference type="FunFam" id="3.30.160.60:FF:002343">
    <property type="entry name" value="Zinc finger protein 33A"/>
    <property type="match status" value="2"/>
</dbReference>
<keyword evidence="3" id="KW-0479">Metal-binding</keyword>
<proteinExistence type="inferred from homology"/>
<dbReference type="PROSITE" id="PS50805">
    <property type="entry name" value="KRAB"/>
    <property type="match status" value="1"/>
</dbReference>
<dbReference type="SUPFAM" id="SSF109640">
    <property type="entry name" value="KRAB domain (Kruppel-associated box)"/>
    <property type="match status" value="1"/>
</dbReference>
<dbReference type="GO" id="GO:0000981">
    <property type="term" value="F:DNA-binding transcription factor activity, RNA polymerase II-specific"/>
    <property type="evidence" value="ECO:0007669"/>
    <property type="project" value="TreeGrafter"/>
</dbReference>
<keyword evidence="7" id="KW-0805">Transcription regulation</keyword>
<evidence type="ECO:0000256" key="1">
    <source>
        <dbReference type="ARBA" id="ARBA00004123"/>
    </source>
</evidence>
<evidence type="ECO:0000256" key="12">
    <source>
        <dbReference type="PROSITE-ProRule" id="PRU00309"/>
    </source>
</evidence>
<dbReference type="PROSITE" id="PS50950">
    <property type="entry name" value="ZF_THAP"/>
    <property type="match status" value="1"/>
</dbReference>
<dbReference type="GO" id="GO:0000977">
    <property type="term" value="F:RNA polymerase II transcription regulatory region sequence-specific DNA binding"/>
    <property type="evidence" value="ECO:0007669"/>
    <property type="project" value="TreeGrafter"/>
</dbReference>
<feature type="region of interest" description="Disordered" evidence="13">
    <location>
        <begin position="190"/>
        <end position="211"/>
    </location>
</feature>
<evidence type="ECO:0000256" key="7">
    <source>
        <dbReference type="ARBA" id="ARBA00023015"/>
    </source>
</evidence>
<dbReference type="FunFam" id="3.30.160.60:FF:001442">
    <property type="entry name" value="zinc finger protein 696"/>
    <property type="match status" value="1"/>
</dbReference>
<comment type="caution">
    <text evidence="17">The sequence shown here is derived from an EMBL/GenBank/DDBJ whole genome shotgun (WGS) entry which is preliminary data.</text>
</comment>
<dbReference type="InterPro" id="IPR036051">
    <property type="entry name" value="KRAB_dom_sf"/>
</dbReference>
<feature type="domain" description="C2H2-type" evidence="14">
    <location>
        <begin position="518"/>
        <end position="545"/>
    </location>
</feature>
<dbReference type="InterPro" id="IPR001909">
    <property type="entry name" value="KRAB"/>
</dbReference>
<feature type="domain" description="C2H2-type" evidence="14">
    <location>
        <begin position="490"/>
        <end position="517"/>
    </location>
</feature>
<keyword evidence="4" id="KW-0677">Repeat</keyword>
<keyword evidence="10" id="KW-0539">Nucleus</keyword>
<feature type="compositionally biased region" description="Basic and acidic residues" evidence="13">
    <location>
        <begin position="113"/>
        <end position="123"/>
    </location>
</feature>
<dbReference type="GO" id="GO:0005634">
    <property type="term" value="C:nucleus"/>
    <property type="evidence" value="ECO:0007669"/>
    <property type="project" value="UniProtKB-SubCell"/>
</dbReference>
<evidence type="ECO:0000313" key="17">
    <source>
        <dbReference type="EMBL" id="KAG8551146.1"/>
    </source>
</evidence>
<evidence type="ECO:0000256" key="4">
    <source>
        <dbReference type="ARBA" id="ARBA00022737"/>
    </source>
</evidence>
<dbReference type="Pfam" id="PF00096">
    <property type="entry name" value="zf-C2H2"/>
    <property type="match status" value="7"/>
</dbReference>
<comment type="subcellular location">
    <subcellularLocation>
        <location evidence="1">Nucleus</location>
    </subcellularLocation>
</comment>
<feature type="domain" description="THAP-type" evidence="16">
    <location>
        <begin position="1"/>
        <end position="93"/>
    </location>
</feature>
<dbReference type="InterPro" id="IPR013087">
    <property type="entry name" value="Znf_C2H2_type"/>
</dbReference>
<accession>A0AAV6ZPE2</accession>
<feature type="domain" description="C2H2-type" evidence="14">
    <location>
        <begin position="574"/>
        <end position="601"/>
    </location>
</feature>
<dbReference type="Proteomes" id="UP000824782">
    <property type="component" value="Unassembled WGS sequence"/>
</dbReference>
<reference evidence="17" key="1">
    <citation type="thesis" date="2020" institute="ProQuest LLC" country="789 East Eisenhower Parkway, Ann Arbor, MI, USA">
        <title>Comparative Genomics and Chromosome Evolution.</title>
        <authorList>
            <person name="Mudd A.B."/>
        </authorList>
    </citation>
    <scope>NUCLEOTIDE SEQUENCE</scope>
    <source>
        <strain evidence="17">237g6f4</strain>
        <tissue evidence="17">Blood</tissue>
    </source>
</reference>
<dbReference type="SUPFAM" id="SSF57716">
    <property type="entry name" value="Glucocorticoid receptor-like (DNA-binding domain)"/>
    <property type="match status" value="1"/>
</dbReference>
<dbReference type="InterPro" id="IPR006612">
    <property type="entry name" value="THAP_Znf"/>
</dbReference>
<dbReference type="Pfam" id="PF01352">
    <property type="entry name" value="KRAB"/>
    <property type="match status" value="1"/>
</dbReference>
<dbReference type="Gene3D" id="6.10.140.140">
    <property type="match status" value="1"/>
</dbReference>
<evidence type="ECO:0000256" key="5">
    <source>
        <dbReference type="ARBA" id="ARBA00022771"/>
    </source>
</evidence>
<evidence type="ECO:0000256" key="3">
    <source>
        <dbReference type="ARBA" id="ARBA00022723"/>
    </source>
</evidence>
<dbReference type="AlphaFoldDB" id="A0AAV6ZPE2"/>
<dbReference type="SUPFAM" id="SSF57667">
    <property type="entry name" value="beta-beta-alpha zinc fingers"/>
    <property type="match status" value="4"/>
</dbReference>
<dbReference type="EMBL" id="WNYA01000011">
    <property type="protein sequence ID" value="KAG8551146.1"/>
    <property type="molecule type" value="Genomic_DNA"/>
</dbReference>
<evidence type="ECO:0000256" key="13">
    <source>
        <dbReference type="SAM" id="MobiDB-lite"/>
    </source>
</evidence>
<evidence type="ECO:0000259" key="14">
    <source>
        <dbReference type="PROSITE" id="PS50157"/>
    </source>
</evidence>
<keyword evidence="5 11" id="KW-0863">Zinc-finger</keyword>
<dbReference type="GO" id="GO:0008270">
    <property type="term" value="F:zinc ion binding"/>
    <property type="evidence" value="ECO:0007669"/>
    <property type="project" value="UniProtKB-KW"/>
</dbReference>
<comment type="similarity">
    <text evidence="2">Belongs to the krueppel C2H2-type zinc-finger protein family.</text>
</comment>
<dbReference type="FunFam" id="3.30.160.60:FF:000812">
    <property type="entry name" value="zinc finger protein 23 isoform X2"/>
    <property type="match status" value="1"/>
</dbReference>
<keyword evidence="8 12" id="KW-0238">DNA-binding</keyword>
<feature type="domain" description="C2H2-type" evidence="14">
    <location>
        <begin position="630"/>
        <end position="657"/>
    </location>
</feature>
<sequence>MPNCIVENCYSHWCKNADLSSVTFHVFPKNMEMIKQWLWRSGPFPNVNQLAEDIMQAQGSAQYCLCSGHFSEDSYVVLGNQRHLKPDALPSIFPNLNTQIKEDDQKPQINHQRGADNKSRRDVQTQTEASWMGYGNMSLSSANPKNFKCNCSPDNGCNVPQKSGDNVVSSAGTGYVGEASRDPTTALNISSSKETTNSENRQKMTSTVRRKDHKQLTGKIVKLALKILYLLIGEDDTESNRTSRESVAPGIPQVSGGWSSIQSARTEPPPPLIHEKNIKQNILELTHKILELLSGEVPIRCQDVSVYFSLEEWDYIEEHKDLYKEVMMEEHQDLMFPDGFTITNPPERCPRSLHKPECPKKDVNVWLDREAEDGNSKKAAEGEEQLLLDGEEIPAGGHVAETTLYQVGSPHNVMEHVALVQDFSRENLNPQAVTNNMELSPEASDIRTKNIPSLLQAGDLSSNLSDNVDRSSELSHISTGSMAHRGEKRFSCPVCGKWFTQKSNLIVHQRIHTREKPFSCLECGKCFSHKSNLVQHRRIHTGQKPHMCSDCGKSFIKKSDLVKHQRTHGMVRPFPCPECGKCFTLKSDMVRHQRNHTGQKPFTCSVCGKCFSLKSDLGRHERIHSGHKPFSCSYCGKCFTLKSNLLTHQRIHTGEKPFSCPQCYKSFTHKSNLVQHQRIHVGVERLMTCSEYDGNVKQNPPDGCPCPIDFREGAAQDYQWKNWTMK</sequence>
<keyword evidence="6" id="KW-0862">Zinc</keyword>
<feature type="domain" description="C2H2-type" evidence="14">
    <location>
        <begin position="602"/>
        <end position="629"/>
    </location>
</feature>
<dbReference type="Gene3D" id="3.30.160.60">
    <property type="entry name" value="Classic Zinc Finger"/>
    <property type="match status" value="7"/>
</dbReference>
<evidence type="ECO:0000259" key="16">
    <source>
        <dbReference type="PROSITE" id="PS50950"/>
    </source>
</evidence>
<dbReference type="CDD" id="cd07765">
    <property type="entry name" value="KRAB_A-box"/>
    <property type="match status" value="1"/>
</dbReference>
<evidence type="ECO:0000256" key="2">
    <source>
        <dbReference type="ARBA" id="ARBA00006991"/>
    </source>
</evidence>
<evidence type="ECO:0000256" key="8">
    <source>
        <dbReference type="ARBA" id="ARBA00023125"/>
    </source>
</evidence>
<protein>
    <submittedName>
        <fullName evidence="17">Uncharacterized protein</fullName>
    </submittedName>
</protein>
<dbReference type="InterPro" id="IPR036236">
    <property type="entry name" value="Znf_C2H2_sf"/>
</dbReference>
<dbReference type="InterPro" id="IPR050717">
    <property type="entry name" value="C2H2-ZF_Transcription_Reg"/>
</dbReference>
<organism evidence="17 18">
    <name type="scientific">Engystomops pustulosus</name>
    <name type="common">Tungara frog</name>
    <name type="synonym">Physalaemus pustulosus</name>
    <dbReference type="NCBI Taxonomy" id="76066"/>
    <lineage>
        <taxon>Eukaryota</taxon>
        <taxon>Metazoa</taxon>
        <taxon>Chordata</taxon>
        <taxon>Craniata</taxon>
        <taxon>Vertebrata</taxon>
        <taxon>Euteleostomi</taxon>
        <taxon>Amphibia</taxon>
        <taxon>Batrachia</taxon>
        <taxon>Anura</taxon>
        <taxon>Neobatrachia</taxon>
        <taxon>Hyloidea</taxon>
        <taxon>Leptodactylidae</taxon>
        <taxon>Leiuperinae</taxon>
        <taxon>Engystomops</taxon>
    </lineage>
</organism>
<feature type="domain" description="C2H2-type" evidence="14">
    <location>
        <begin position="658"/>
        <end position="685"/>
    </location>
</feature>
<name>A0AAV6ZPE2_ENGPU</name>
<keyword evidence="18" id="KW-1185">Reference proteome</keyword>
<evidence type="ECO:0000256" key="11">
    <source>
        <dbReference type="PROSITE-ProRule" id="PRU00042"/>
    </source>
</evidence>
<dbReference type="FunFam" id="3.30.160.60:FF:000358">
    <property type="entry name" value="zinc finger protein 24"/>
    <property type="match status" value="1"/>
</dbReference>
<evidence type="ECO:0000256" key="9">
    <source>
        <dbReference type="ARBA" id="ARBA00023163"/>
    </source>
</evidence>
<feature type="region of interest" description="Disordered" evidence="13">
    <location>
        <begin position="238"/>
        <end position="271"/>
    </location>
</feature>
<evidence type="ECO:0000313" key="18">
    <source>
        <dbReference type="Proteomes" id="UP000824782"/>
    </source>
</evidence>
<feature type="domain" description="KRAB" evidence="15">
    <location>
        <begin position="299"/>
        <end position="371"/>
    </location>
</feature>
<dbReference type="SMART" id="SM00355">
    <property type="entry name" value="ZnF_C2H2"/>
    <property type="match status" value="7"/>
</dbReference>